<evidence type="ECO:0000256" key="1">
    <source>
        <dbReference type="ARBA" id="ARBA00022596"/>
    </source>
</evidence>
<keyword evidence="2" id="KW-0812">Transmembrane</keyword>
<sequence length="147" mass="17253">MEELWQIEANIDDMNPQDMEYVFHRLFALGVNDVWAMPMMMKKCRMAMMLCVLCRQSLIETVLDSIFKETSTIGVRYFPVQRVACERSIRTVCIDNIIIHVKISSYQGEIVNISAEYDDCREAAVHTGKSIEEWRRRAREEAYKQYG</sequence>
<dbReference type="Proteomes" id="UP000199309">
    <property type="component" value="Unassembled WGS sequence"/>
</dbReference>
<feature type="transmembrane region" description="Helical" evidence="2">
    <location>
        <begin position="22"/>
        <end position="40"/>
    </location>
</feature>
<dbReference type="AlphaFoldDB" id="A0A1G9TI80"/>
<organism evidence="3 4">
    <name type="scientific">Megasphaera paucivorans</name>
    <dbReference type="NCBI Taxonomy" id="349095"/>
    <lineage>
        <taxon>Bacteria</taxon>
        <taxon>Bacillati</taxon>
        <taxon>Bacillota</taxon>
        <taxon>Negativicutes</taxon>
        <taxon>Veillonellales</taxon>
        <taxon>Veillonellaceae</taxon>
        <taxon>Megasphaera</taxon>
    </lineage>
</organism>
<keyword evidence="4" id="KW-1185">Reference proteome</keyword>
<proteinExistence type="predicted"/>
<keyword evidence="1" id="KW-0533">Nickel</keyword>
<evidence type="ECO:0000313" key="3">
    <source>
        <dbReference type="EMBL" id="SDM47431.1"/>
    </source>
</evidence>
<dbReference type="PANTHER" id="PTHR36566:SF1">
    <property type="entry name" value="PYRIDINIUM-3,5-BISTHIOCARBOXYLIC ACID MONONUCLEOTIDE NICKEL INSERTION PROTEIN"/>
    <property type="match status" value="1"/>
</dbReference>
<evidence type="ECO:0008006" key="5">
    <source>
        <dbReference type="Google" id="ProtNLM"/>
    </source>
</evidence>
<dbReference type="InterPro" id="IPR002822">
    <property type="entry name" value="Ni_insertion"/>
</dbReference>
<gene>
    <name evidence="3" type="ORF">SAMN05660299_00953</name>
</gene>
<dbReference type="Gene3D" id="3.10.20.300">
    <property type="entry name" value="mk0293 like domain"/>
    <property type="match status" value="1"/>
</dbReference>
<accession>A0A1G9TI80</accession>
<dbReference type="STRING" id="349095.SAMN05660299_00953"/>
<protein>
    <recommendedName>
        <fullName evidence="5">TIGR00299 family protein</fullName>
    </recommendedName>
</protein>
<dbReference type="EMBL" id="FNHQ01000007">
    <property type="protein sequence ID" value="SDM47431.1"/>
    <property type="molecule type" value="Genomic_DNA"/>
</dbReference>
<dbReference type="RefSeq" id="WP_091648651.1">
    <property type="nucleotide sequence ID" value="NZ_FNHQ01000007.1"/>
</dbReference>
<evidence type="ECO:0000313" key="4">
    <source>
        <dbReference type="Proteomes" id="UP000199309"/>
    </source>
</evidence>
<dbReference type="PANTHER" id="PTHR36566">
    <property type="entry name" value="NICKEL INSERTION PROTEIN-RELATED"/>
    <property type="match status" value="1"/>
</dbReference>
<keyword evidence="2" id="KW-1133">Transmembrane helix</keyword>
<dbReference type="Gene3D" id="3.30.70.1380">
    <property type="entry name" value="Transcriptional regulatory protein pf0864 domain like"/>
    <property type="match status" value="1"/>
</dbReference>
<dbReference type="Pfam" id="PF01969">
    <property type="entry name" value="Ni_insertion"/>
    <property type="match status" value="1"/>
</dbReference>
<reference evidence="3 4" key="1">
    <citation type="submission" date="2016-10" db="EMBL/GenBank/DDBJ databases">
        <authorList>
            <person name="de Groot N.N."/>
        </authorList>
    </citation>
    <scope>NUCLEOTIDE SEQUENCE [LARGE SCALE GENOMIC DNA]</scope>
    <source>
        <strain evidence="3 4">DSM 16981</strain>
    </source>
</reference>
<dbReference type="OrthoDB" id="9765625at2"/>
<keyword evidence="2" id="KW-0472">Membrane</keyword>
<evidence type="ECO:0000256" key="2">
    <source>
        <dbReference type="SAM" id="Phobius"/>
    </source>
</evidence>
<name>A0A1G9TI80_9FIRM</name>